<feature type="domain" description="Transposable element P transposase-like RNase H C-terminal" evidence="3">
    <location>
        <begin position="251"/>
        <end position="277"/>
    </location>
</feature>
<evidence type="ECO:0008006" key="6">
    <source>
        <dbReference type="Google" id="ProtNLM"/>
    </source>
</evidence>
<accession>A0A6G0Y5S6</accession>
<evidence type="ECO:0000313" key="5">
    <source>
        <dbReference type="Proteomes" id="UP000478052"/>
    </source>
</evidence>
<evidence type="ECO:0000259" key="2">
    <source>
        <dbReference type="Pfam" id="PF21788"/>
    </source>
</evidence>
<reference evidence="4 5" key="1">
    <citation type="submission" date="2019-08" db="EMBL/GenBank/DDBJ databases">
        <title>Whole genome of Aphis craccivora.</title>
        <authorList>
            <person name="Voronova N.V."/>
            <person name="Shulinski R.S."/>
            <person name="Bandarenka Y.V."/>
            <person name="Zhorov D.G."/>
            <person name="Warner D."/>
        </authorList>
    </citation>
    <scope>NUCLEOTIDE SEQUENCE [LARGE SCALE GENOMIC DNA]</scope>
    <source>
        <strain evidence="4">180601</strain>
        <tissue evidence="4">Whole Body</tissue>
    </source>
</reference>
<dbReference type="OrthoDB" id="6763795at2759"/>
<feature type="compositionally biased region" description="Basic and acidic residues" evidence="1">
    <location>
        <begin position="680"/>
        <end position="690"/>
    </location>
</feature>
<dbReference type="Pfam" id="PF21788">
    <property type="entry name" value="TNP-like_GBD"/>
    <property type="match status" value="1"/>
</dbReference>
<evidence type="ECO:0000313" key="4">
    <source>
        <dbReference type="EMBL" id="KAF0749568.1"/>
    </source>
</evidence>
<dbReference type="Pfam" id="PF21789">
    <property type="entry name" value="TNP-like_RNaseH_C"/>
    <property type="match status" value="1"/>
</dbReference>
<dbReference type="InterPro" id="IPR048366">
    <property type="entry name" value="TNP-like_GBD"/>
</dbReference>
<feature type="region of interest" description="Disordered" evidence="1">
    <location>
        <begin position="678"/>
        <end position="697"/>
    </location>
</feature>
<dbReference type="InterPro" id="IPR048367">
    <property type="entry name" value="TNP-like_RNaseH_C"/>
</dbReference>
<proteinExistence type="predicted"/>
<keyword evidence="5" id="KW-1185">Reference proteome</keyword>
<name>A0A6G0Y5S6_APHCR</name>
<sequence>MDGIKTPNLVVALKEVVSAVQSAGLNIVGTICDQAPTNVAAINIFMRETVQDYVKMGVEMRSFGFEINNQEIVPLYDAPHLLKGICNNLLTKDLAFTINGTKIIAKWKHIIKFYEIDKYRLDVGERMVPKLTDSHIYPDKMRKMKVSVAAQVFSQRVGSIMLLLSEWSKASDTAKLCLFMDKLFDSVNNSSTIIHPGKELRSAVTFTSIHWEFWKQALLVLESMNFGTSKVPTIKNWISTIKGFQYLYPAENFFCQVRSHDLRNINPTCFHFQNSFKSLIINNLISSQSVGANCQKNNCEHLTTLKQLLTLNKKSTNPIQINPQINFSSITQNGIIPQKSKLALSCQTYVAGAIVNKVKKLTSNCKFCLEVLKSTNFKNDQIIKTRQYNNSFLQTPSIISTNIYAHILSEFNSSINQIFKEPCIKLYFLNKINTEIKISNICLHHDTKSLFINAAFNILIFAFTTNVNRLLKGEKLKILCSEKGTILCEAANYFKHFKIKKHKILQNYEISNCMLSIVSNNTRDRNISNLLESLEYYRSNPEITFRLVGDYYPFMIKDHVLNILTDPLRNYTLVELRIQNVGTQKWCSSACYHDERSGGFQTYNPIYQFVRFKDIEVYKDYCYYTRCIVCNRFSTKGVYLESNPFPASIDVVPVPKMDLLNNILSEIHRLDKEIDDNDEKEIQSKQEQRKTIFQNKNNKMESPTFIKLQIEEMYEQRETKR</sequence>
<organism evidence="4 5">
    <name type="scientific">Aphis craccivora</name>
    <name type="common">Cowpea aphid</name>
    <dbReference type="NCBI Taxonomy" id="307492"/>
    <lineage>
        <taxon>Eukaryota</taxon>
        <taxon>Metazoa</taxon>
        <taxon>Ecdysozoa</taxon>
        <taxon>Arthropoda</taxon>
        <taxon>Hexapoda</taxon>
        <taxon>Insecta</taxon>
        <taxon>Pterygota</taxon>
        <taxon>Neoptera</taxon>
        <taxon>Paraneoptera</taxon>
        <taxon>Hemiptera</taxon>
        <taxon>Sternorrhyncha</taxon>
        <taxon>Aphidomorpha</taxon>
        <taxon>Aphidoidea</taxon>
        <taxon>Aphididae</taxon>
        <taxon>Aphidini</taxon>
        <taxon>Aphis</taxon>
        <taxon>Aphis</taxon>
    </lineage>
</organism>
<evidence type="ECO:0000259" key="3">
    <source>
        <dbReference type="Pfam" id="PF21789"/>
    </source>
</evidence>
<dbReference type="AlphaFoldDB" id="A0A6G0Y5S6"/>
<dbReference type="Proteomes" id="UP000478052">
    <property type="component" value="Unassembled WGS sequence"/>
</dbReference>
<feature type="domain" description="Transposable element P transposase-like GTP-binding insertion" evidence="2">
    <location>
        <begin position="80"/>
        <end position="191"/>
    </location>
</feature>
<dbReference type="EMBL" id="VUJU01006052">
    <property type="protein sequence ID" value="KAF0749568.1"/>
    <property type="molecule type" value="Genomic_DNA"/>
</dbReference>
<comment type="caution">
    <text evidence="4">The sequence shown here is derived from an EMBL/GenBank/DDBJ whole genome shotgun (WGS) entry which is preliminary data.</text>
</comment>
<gene>
    <name evidence="4" type="ORF">FWK35_00017632</name>
</gene>
<evidence type="ECO:0000256" key="1">
    <source>
        <dbReference type="SAM" id="MobiDB-lite"/>
    </source>
</evidence>
<protein>
    <recommendedName>
        <fullName evidence="6">THAP-type domain-containing protein</fullName>
    </recommendedName>
</protein>